<dbReference type="Proteomes" id="UP000199492">
    <property type="component" value="Unassembled WGS sequence"/>
</dbReference>
<dbReference type="AlphaFoldDB" id="A0A1G8K296"/>
<proteinExistence type="predicted"/>
<organism evidence="2 3">
    <name type="scientific">Winogradskyella thalassocola</name>
    <dbReference type="NCBI Taxonomy" id="262004"/>
    <lineage>
        <taxon>Bacteria</taxon>
        <taxon>Pseudomonadati</taxon>
        <taxon>Bacteroidota</taxon>
        <taxon>Flavobacteriia</taxon>
        <taxon>Flavobacteriales</taxon>
        <taxon>Flavobacteriaceae</taxon>
        <taxon>Winogradskyella</taxon>
    </lineage>
</organism>
<dbReference type="OrthoDB" id="1144406at2"/>
<sequence length="549" mass="62156">MIYKKPLLLVFALLVSISMYSQIQVGDFTFTHGTEIEDNSQKIVRIAGEVDGKIYALANKKKNYFIKVFNSSDMSLISTNEIDLSDFKDRSIDFEEITLIGSKVYVFGSVYTKKEKTAHLFGVEVLSDGKLSTEFVKIFSTKVTKKREQGAFYFKDSPTGDRFLIMHAALFDKEEVIQYEIKLLDENLNTAMSHIEKVPFEDRKDLEFTISDYDVSVNDDVFLVINESFRDRKTKTNNEKFEVHAFKSANGYAKEVIDIKFTDKEIINCEMLANKEGKLHLVGFYSSVRKNGKANKELKGIYAASIIVATNEVERLNFNEFDYETKVKLIGERRAKKGKDVKPLYVTHSLIEKNDGGLILLSEYQLIVQGQSSGIGPLAFTPITFINNEIIVTSLNPDGTVAWSNVIPKKQKASYTTLSLGIFGFSNQGNFSVSAGIMVPLTVMGKGPEYLSAMPVYHNGKLTVIFNDNTKNYGVTDIEDIKWLGNYNKAVPAAMTFNNDGSFTRLDQENVEKFQLILRPRVYYRTSPSEYIIYSSRKSKDKLGRMSIN</sequence>
<keyword evidence="3" id="KW-1185">Reference proteome</keyword>
<evidence type="ECO:0000313" key="2">
    <source>
        <dbReference type="EMBL" id="SDI37565.1"/>
    </source>
</evidence>
<dbReference type="STRING" id="262004.SAMN04489796_11046"/>
<feature type="signal peptide" evidence="1">
    <location>
        <begin position="1"/>
        <end position="23"/>
    </location>
</feature>
<accession>A0A1G8K296</accession>
<feature type="chain" id="PRO_5011649575" evidence="1">
    <location>
        <begin position="24"/>
        <end position="549"/>
    </location>
</feature>
<dbReference type="RefSeq" id="WP_092470348.1">
    <property type="nucleotide sequence ID" value="NZ_FNCZ01000010.1"/>
</dbReference>
<gene>
    <name evidence="2" type="ORF">SAMN04489796_11046</name>
</gene>
<evidence type="ECO:0000313" key="3">
    <source>
        <dbReference type="Proteomes" id="UP000199492"/>
    </source>
</evidence>
<protein>
    <submittedName>
        <fullName evidence="2">Uncharacterized protein</fullName>
    </submittedName>
</protein>
<dbReference type="EMBL" id="FNCZ01000010">
    <property type="protein sequence ID" value="SDI37565.1"/>
    <property type="molecule type" value="Genomic_DNA"/>
</dbReference>
<evidence type="ECO:0000256" key="1">
    <source>
        <dbReference type="SAM" id="SignalP"/>
    </source>
</evidence>
<keyword evidence="1" id="KW-0732">Signal</keyword>
<name>A0A1G8K296_9FLAO</name>
<reference evidence="3" key="1">
    <citation type="submission" date="2016-10" db="EMBL/GenBank/DDBJ databases">
        <authorList>
            <person name="Varghese N."/>
            <person name="Submissions S."/>
        </authorList>
    </citation>
    <scope>NUCLEOTIDE SEQUENCE [LARGE SCALE GENOMIC DNA]</scope>
    <source>
        <strain evidence="3">DSM 15363</strain>
    </source>
</reference>